<dbReference type="EMBL" id="CAXLJM020000053">
    <property type="protein sequence ID" value="CAL8116535.1"/>
    <property type="molecule type" value="Genomic_DNA"/>
</dbReference>
<evidence type="ECO:0000256" key="1">
    <source>
        <dbReference type="SAM" id="MobiDB-lite"/>
    </source>
</evidence>
<reference evidence="2 3" key="1">
    <citation type="submission" date="2024-08" db="EMBL/GenBank/DDBJ databases">
        <authorList>
            <person name="Cucini C."/>
            <person name="Frati F."/>
        </authorList>
    </citation>
    <scope>NUCLEOTIDE SEQUENCE [LARGE SCALE GENOMIC DNA]</scope>
</reference>
<gene>
    <name evidence="2" type="ORF">ODALV1_LOCUS17326</name>
</gene>
<sequence>MEFGNVYEELHNFFFTSTSAEFREKGLKFCLESYFQEFERVLRNLGTELPQGFTEEELVGTFYENIEYGFAYELVAIPFQLGEPLNDSHTPGNQPAGERWRRRRRATS</sequence>
<keyword evidence="3" id="KW-1185">Reference proteome</keyword>
<evidence type="ECO:0000313" key="2">
    <source>
        <dbReference type="EMBL" id="CAL8116535.1"/>
    </source>
</evidence>
<proteinExistence type="predicted"/>
<organism evidence="2 3">
    <name type="scientific">Orchesella dallaii</name>
    <dbReference type="NCBI Taxonomy" id="48710"/>
    <lineage>
        <taxon>Eukaryota</taxon>
        <taxon>Metazoa</taxon>
        <taxon>Ecdysozoa</taxon>
        <taxon>Arthropoda</taxon>
        <taxon>Hexapoda</taxon>
        <taxon>Collembola</taxon>
        <taxon>Entomobryomorpha</taxon>
        <taxon>Entomobryoidea</taxon>
        <taxon>Orchesellidae</taxon>
        <taxon>Orchesellinae</taxon>
        <taxon>Orchesella</taxon>
    </lineage>
</organism>
<name>A0ABP1R498_9HEXA</name>
<comment type="caution">
    <text evidence="2">The sequence shown here is derived from an EMBL/GenBank/DDBJ whole genome shotgun (WGS) entry which is preliminary data.</text>
</comment>
<accession>A0ABP1R498</accession>
<protein>
    <submittedName>
        <fullName evidence="2">Uncharacterized protein</fullName>
    </submittedName>
</protein>
<feature type="region of interest" description="Disordered" evidence="1">
    <location>
        <begin position="85"/>
        <end position="108"/>
    </location>
</feature>
<evidence type="ECO:0000313" key="3">
    <source>
        <dbReference type="Proteomes" id="UP001642540"/>
    </source>
</evidence>
<dbReference type="Proteomes" id="UP001642540">
    <property type="component" value="Unassembled WGS sequence"/>
</dbReference>